<accession>A0A6I9PQT5</accession>
<dbReference type="Pfam" id="PF15319">
    <property type="entry name" value="RHINO"/>
    <property type="match status" value="1"/>
</dbReference>
<name>A0A6I9PQT5_9TELE</name>
<evidence type="ECO:0000313" key="2">
    <source>
        <dbReference type="Proteomes" id="UP000504611"/>
    </source>
</evidence>
<dbReference type="AlphaFoldDB" id="A0A6I9PQT5"/>
<dbReference type="RefSeq" id="XP_010789633.1">
    <property type="nucleotide sequence ID" value="XM_010791331.1"/>
</dbReference>
<feature type="compositionally biased region" description="Low complexity" evidence="1">
    <location>
        <begin position="230"/>
        <end position="241"/>
    </location>
</feature>
<keyword evidence="2" id="KW-1185">Reference proteome</keyword>
<feature type="compositionally biased region" description="Low complexity" evidence="1">
    <location>
        <begin position="203"/>
        <end position="214"/>
    </location>
</feature>
<dbReference type="PANTHER" id="PTHR35541">
    <property type="entry name" value="RAD9, HUS1, RAD1-INTERACTING NUCLEAR ORPHAN PROTEIN 1"/>
    <property type="match status" value="1"/>
</dbReference>
<dbReference type="GO" id="GO:0005634">
    <property type="term" value="C:nucleus"/>
    <property type="evidence" value="ECO:0007669"/>
    <property type="project" value="InterPro"/>
</dbReference>
<reference evidence="3" key="1">
    <citation type="submission" date="2025-08" db="UniProtKB">
        <authorList>
            <consortium name="RefSeq"/>
        </authorList>
    </citation>
    <scope>IDENTIFICATION</scope>
    <source>
        <tissue evidence="3">Muscle</tissue>
    </source>
</reference>
<protein>
    <submittedName>
        <fullName evidence="3">RAD9, HUS1, RAD1-interacting nuclear orphan protein 1</fullName>
    </submittedName>
</protein>
<dbReference type="GO" id="GO:0000077">
    <property type="term" value="P:DNA damage checkpoint signaling"/>
    <property type="evidence" value="ECO:0007669"/>
    <property type="project" value="InterPro"/>
</dbReference>
<feature type="compositionally biased region" description="Polar residues" evidence="1">
    <location>
        <begin position="164"/>
        <end position="189"/>
    </location>
</feature>
<dbReference type="PANTHER" id="PTHR35541:SF1">
    <property type="entry name" value="RAD9, HUS1, RAD1-INTERACTING NUCLEAR ORPHAN PROTEIN 1"/>
    <property type="match status" value="1"/>
</dbReference>
<dbReference type="InterPro" id="IPR029293">
    <property type="entry name" value="RHNO1"/>
</dbReference>
<evidence type="ECO:0000256" key="1">
    <source>
        <dbReference type="SAM" id="MobiDB-lite"/>
    </source>
</evidence>
<gene>
    <name evidence="3" type="primary">rhno1</name>
</gene>
<dbReference type="Proteomes" id="UP000504611">
    <property type="component" value="Unplaced"/>
</dbReference>
<dbReference type="GeneID" id="104962830"/>
<dbReference type="OrthoDB" id="9942438at2759"/>
<dbReference type="GO" id="GO:0000725">
    <property type="term" value="P:recombinational repair"/>
    <property type="evidence" value="ECO:0007669"/>
    <property type="project" value="TreeGrafter"/>
</dbReference>
<dbReference type="KEGG" id="ncc:104962830"/>
<sequence length="297" mass="32675">MPRKAKKTEKPPLPFLEHPVRGARLQNVPEVRAALNPKEFFTETQNSSSLNSWVRPEFDRSVAAALPVKRGGRKKCLSATSILDNSSQLSRKKSVCQFPSLSFHTRSRAQSNQQRSTHTKKSSESPDVCETGNQPQGACQIKRTAQHSDTPKRQTSTFRKRNVKTLSNGAASSSRCLDPSENPSIQVTERCSIPADGDVTPASKTCSTTEVSSVSPPPDVDTPKVIQEGSSHPSSSSPHLLQAQPCTPPCNQPPEMLVADTPERDYGLKVTWRKRRGLMLLLKERGHLSDSDVFNHS</sequence>
<dbReference type="CTD" id="83695"/>
<proteinExistence type="predicted"/>
<feature type="region of interest" description="Disordered" evidence="1">
    <location>
        <begin position="104"/>
        <end position="262"/>
    </location>
</feature>
<dbReference type="GO" id="GO:0005694">
    <property type="term" value="C:chromosome"/>
    <property type="evidence" value="ECO:0007669"/>
    <property type="project" value="TreeGrafter"/>
</dbReference>
<organism evidence="2 3">
    <name type="scientific">Notothenia coriiceps</name>
    <name type="common">black rockcod</name>
    <dbReference type="NCBI Taxonomy" id="8208"/>
    <lineage>
        <taxon>Eukaryota</taxon>
        <taxon>Metazoa</taxon>
        <taxon>Chordata</taxon>
        <taxon>Craniata</taxon>
        <taxon>Vertebrata</taxon>
        <taxon>Euteleostomi</taxon>
        <taxon>Actinopterygii</taxon>
        <taxon>Neopterygii</taxon>
        <taxon>Teleostei</taxon>
        <taxon>Neoteleostei</taxon>
        <taxon>Acanthomorphata</taxon>
        <taxon>Eupercaria</taxon>
        <taxon>Perciformes</taxon>
        <taxon>Notothenioidei</taxon>
        <taxon>Nototheniidae</taxon>
        <taxon>Notothenia</taxon>
    </lineage>
</organism>
<evidence type="ECO:0000313" key="3">
    <source>
        <dbReference type="RefSeq" id="XP_010789633.1"/>
    </source>
</evidence>
<dbReference type="GO" id="GO:0071479">
    <property type="term" value="P:cellular response to ionizing radiation"/>
    <property type="evidence" value="ECO:0007669"/>
    <property type="project" value="InterPro"/>
</dbReference>
<feature type="compositionally biased region" description="Polar residues" evidence="1">
    <location>
        <begin position="104"/>
        <end position="116"/>
    </location>
</feature>